<dbReference type="EMBL" id="APRW01000001">
    <property type="protein sequence ID" value="ENX24897.1"/>
    <property type="molecule type" value="Genomic_DNA"/>
</dbReference>
<comment type="caution">
    <text evidence="1">The sequence shown here is derived from an EMBL/GenBank/DDBJ whole genome shotgun (WGS) entry which is preliminary data.</text>
</comment>
<dbReference type="HOGENOM" id="CLU_1840781_0_0_6"/>
<dbReference type="AlphaFoldDB" id="N9QDA2"/>
<evidence type="ECO:0000313" key="2">
    <source>
        <dbReference type="Proteomes" id="UP000013173"/>
    </source>
</evidence>
<dbReference type="OrthoDB" id="6688221at2"/>
<organism evidence="1 2">
    <name type="scientific">Acinetobacter vivianii</name>
    <dbReference type="NCBI Taxonomy" id="1776742"/>
    <lineage>
        <taxon>Bacteria</taxon>
        <taxon>Pseudomonadati</taxon>
        <taxon>Pseudomonadota</taxon>
        <taxon>Gammaproteobacteria</taxon>
        <taxon>Moraxellales</taxon>
        <taxon>Moraxellaceae</taxon>
        <taxon>Acinetobacter</taxon>
    </lineage>
</organism>
<dbReference type="PROSITE" id="PS51257">
    <property type="entry name" value="PROKAR_LIPOPROTEIN"/>
    <property type="match status" value="1"/>
</dbReference>
<accession>N9QDA2</accession>
<dbReference type="Proteomes" id="UP000013173">
    <property type="component" value="Unassembled WGS sequence"/>
</dbReference>
<evidence type="ECO:0008006" key="3">
    <source>
        <dbReference type="Google" id="ProtNLM"/>
    </source>
</evidence>
<evidence type="ECO:0000313" key="1">
    <source>
        <dbReference type="EMBL" id="ENX24897.1"/>
    </source>
</evidence>
<gene>
    <name evidence="1" type="ORF">F892_00047</name>
</gene>
<name>N9QDA2_9GAMM</name>
<dbReference type="GeneID" id="303685445"/>
<protein>
    <recommendedName>
        <fullName evidence="3">Lipoprotein</fullName>
    </recommendedName>
</protein>
<keyword evidence="2" id="KW-1185">Reference proteome</keyword>
<sequence>MEINKSVFTTLKKGSVVLALGIALTACFTKPDISGTWVPESVDKNARFYAYYTIGEKDSNDRYSITKFNYQIRNPIQDINPIKLPQLVGKIEGKKLEFVKDNTYCVEGSLQTECVVYTDGKLDFYNQGTFVKSNKNPPEIPVNQ</sequence>
<reference evidence="1 2" key="1">
    <citation type="submission" date="2013-02" db="EMBL/GenBank/DDBJ databases">
        <title>The Genome Sequence of Acinetobacter sp. NIPH 2168.</title>
        <authorList>
            <consortium name="The Broad Institute Genome Sequencing Platform"/>
            <consortium name="The Broad Institute Genome Sequencing Center for Infectious Disease"/>
            <person name="Cerqueira G."/>
            <person name="Feldgarden M."/>
            <person name="Courvalin P."/>
            <person name="Perichon B."/>
            <person name="Grillot-Courvalin C."/>
            <person name="Clermont D."/>
            <person name="Rocha E."/>
            <person name="Yoon E.-J."/>
            <person name="Nemec A."/>
            <person name="Walker B."/>
            <person name="Young S.K."/>
            <person name="Zeng Q."/>
            <person name="Gargeya S."/>
            <person name="Fitzgerald M."/>
            <person name="Haas B."/>
            <person name="Abouelleil A."/>
            <person name="Alvarado L."/>
            <person name="Arachchi H.M."/>
            <person name="Berlin A.M."/>
            <person name="Chapman S.B."/>
            <person name="Dewar J."/>
            <person name="Goldberg J."/>
            <person name="Griggs A."/>
            <person name="Gujja S."/>
            <person name="Hansen M."/>
            <person name="Howarth C."/>
            <person name="Imamovic A."/>
            <person name="Larimer J."/>
            <person name="McCowan C."/>
            <person name="Murphy C."/>
            <person name="Neiman D."/>
            <person name="Pearson M."/>
            <person name="Priest M."/>
            <person name="Roberts A."/>
            <person name="Saif S."/>
            <person name="Shea T."/>
            <person name="Sisk P."/>
            <person name="Sykes S."/>
            <person name="Wortman J."/>
            <person name="Nusbaum C."/>
            <person name="Birren B."/>
        </authorList>
    </citation>
    <scope>NUCLEOTIDE SEQUENCE [LARGE SCALE GENOMIC DNA]</scope>
    <source>
        <strain evidence="1 2">NIPH 2168</strain>
    </source>
</reference>
<dbReference type="PATRIC" id="fig|1217706.3.peg.38"/>
<dbReference type="RefSeq" id="WP_005254937.1">
    <property type="nucleotide sequence ID" value="NZ_BMDR01000015.1"/>
</dbReference>
<proteinExistence type="predicted"/>